<feature type="region of interest" description="Disordered" evidence="1">
    <location>
        <begin position="408"/>
        <end position="435"/>
    </location>
</feature>
<reference evidence="2" key="1">
    <citation type="submission" date="2020-11" db="EMBL/GenBank/DDBJ databases">
        <authorList>
            <person name="Tran Van P."/>
        </authorList>
    </citation>
    <scope>NUCLEOTIDE SEQUENCE</scope>
</reference>
<dbReference type="AlphaFoldDB" id="A0A7R8VJ47"/>
<evidence type="ECO:0000256" key="1">
    <source>
        <dbReference type="SAM" id="MobiDB-lite"/>
    </source>
</evidence>
<accession>A0A7R8VJ47</accession>
<proteinExistence type="predicted"/>
<gene>
    <name evidence="2" type="ORF">TDIB3V08_LOCUS3854</name>
</gene>
<feature type="compositionally biased region" description="Polar residues" evidence="1">
    <location>
        <begin position="421"/>
        <end position="435"/>
    </location>
</feature>
<evidence type="ECO:0000313" key="2">
    <source>
        <dbReference type="EMBL" id="CAD7197550.1"/>
    </source>
</evidence>
<sequence>MYAHPCVQTYEYSTGQSKNCWLSSSEHQGAAQFVSCFGRLFILAFVVSRLDLHVVLLQADIRALSIVATFLPSLVPLSWPLTLMYLWGGLAEESLLPVILAIFDNNFSGWVASVYSRDHKIFADIAAHNQGLDGKFRVFSSPLLDAQPPHHKPSTQQEHAKFPITNGSLFTTVDGRHPVIHKYRTRKGTRTPVPHILPQFTSVELTESHLQGNKALQEFLLHNFSDSIHHHPGFMRKNLKDSKQTITIEPEFNSLRPSLSSEHDVGRNIDIPLLDDLHIDMPNQSLGCKGDLNSELKEYDEENEPIYATLSSHSCCSATTAANDDFDFYQHETNDIPKLRKSKVNHTTKLDMHSNSFQLDDKYHSPESQVCKDPIESANTAILHNAFSDRAVPEESIVANTFPKDPLNKAAPLGQPILQKNRPNTSTSGTRISTNSNMFVSPQEFCGYPRADERKYSRKGRSKGKGLVPTDIQEKQVKPTSAKLRQNLFLIAADLSDDNDVFISATISDHSSDKESAKKLGSIYPRA</sequence>
<organism evidence="2">
    <name type="scientific">Timema douglasi</name>
    <name type="common">Walking stick</name>
    <dbReference type="NCBI Taxonomy" id="61478"/>
    <lineage>
        <taxon>Eukaryota</taxon>
        <taxon>Metazoa</taxon>
        <taxon>Ecdysozoa</taxon>
        <taxon>Arthropoda</taxon>
        <taxon>Hexapoda</taxon>
        <taxon>Insecta</taxon>
        <taxon>Pterygota</taxon>
        <taxon>Neoptera</taxon>
        <taxon>Polyneoptera</taxon>
        <taxon>Phasmatodea</taxon>
        <taxon>Timematodea</taxon>
        <taxon>Timematoidea</taxon>
        <taxon>Timematidae</taxon>
        <taxon>Timema</taxon>
    </lineage>
</organism>
<protein>
    <submittedName>
        <fullName evidence="2">Uncharacterized protein</fullName>
    </submittedName>
</protein>
<name>A0A7R8VJ47_TIMDO</name>
<dbReference type="EMBL" id="OA565703">
    <property type="protein sequence ID" value="CAD7197550.1"/>
    <property type="molecule type" value="Genomic_DNA"/>
</dbReference>